<organism evidence="3 4">
    <name type="scientific">Rheinheimera tilapiae</name>
    <dbReference type="NCBI Taxonomy" id="875043"/>
    <lineage>
        <taxon>Bacteria</taxon>
        <taxon>Pseudomonadati</taxon>
        <taxon>Pseudomonadota</taxon>
        <taxon>Gammaproteobacteria</taxon>
        <taxon>Chromatiales</taxon>
        <taxon>Chromatiaceae</taxon>
        <taxon>Rheinheimera</taxon>
    </lineage>
</organism>
<dbReference type="EMBL" id="JBHLXP010000005">
    <property type="protein sequence ID" value="MFC0050331.1"/>
    <property type="molecule type" value="Genomic_DNA"/>
</dbReference>
<evidence type="ECO:0000259" key="2">
    <source>
        <dbReference type="Pfam" id="PF21302"/>
    </source>
</evidence>
<name>A0ABV6BHI5_9GAMM</name>
<dbReference type="SUPFAM" id="SSF53335">
    <property type="entry name" value="S-adenosyl-L-methionine-dependent methyltransferases"/>
    <property type="match status" value="1"/>
</dbReference>
<sequence length="271" mass="30203">MYRCPLCAETLNQQANAWRCQHGHQFDMAREGYVNLLPVQQKKSLDPGDNAEMIQARRAFLDAGHYQFLSNAINQQLAAVLASTVQQSPAALLDIGCGEGYYSAALANALPGLTVYGLDISKTAVRYAAKRYKQLQCCVASSYALPFTDGAFAALLRIYAPSDAAEMARVLRPGGYLLTVSPAPEHLLQFKQQAYSEVRLHADTVKTEAGFHHVRRERLQSLWQAPDAAAMLQLIDMIPLAYKLNTQMRETLCQQLPAIQLDFYLDLYQKD</sequence>
<dbReference type="EC" id="2.1.1.187" evidence="3"/>
<keyword evidence="4" id="KW-1185">Reference proteome</keyword>
<dbReference type="CDD" id="cd02440">
    <property type="entry name" value="AdoMet_MTases"/>
    <property type="match status" value="1"/>
</dbReference>
<keyword evidence="3" id="KW-0489">Methyltransferase</keyword>
<dbReference type="InterPro" id="IPR050508">
    <property type="entry name" value="Methyltransf_Superfamily"/>
</dbReference>
<evidence type="ECO:0000313" key="4">
    <source>
        <dbReference type="Proteomes" id="UP001589813"/>
    </source>
</evidence>
<dbReference type="NCBIfam" id="NF008300">
    <property type="entry name" value="PRK11088.1"/>
    <property type="match status" value="1"/>
</dbReference>
<evidence type="ECO:0000313" key="3">
    <source>
        <dbReference type="EMBL" id="MFC0050331.1"/>
    </source>
</evidence>
<dbReference type="Pfam" id="PF13649">
    <property type="entry name" value="Methyltransf_25"/>
    <property type="match status" value="1"/>
</dbReference>
<dbReference type="Proteomes" id="UP001589813">
    <property type="component" value="Unassembled WGS sequence"/>
</dbReference>
<dbReference type="InterPro" id="IPR048647">
    <property type="entry name" value="RlmA_N"/>
</dbReference>
<dbReference type="InterPro" id="IPR029063">
    <property type="entry name" value="SAM-dependent_MTases_sf"/>
</dbReference>
<dbReference type="InterPro" id="IPR041698">
    <property type="entry name" value="Methyltransf_25"/>
</dbReference>
<dbReference type="PANTHER" id="PTHR42912:SF45">
    <property type="entry name" value="23S RRNA (GUANINE(745)-N(1))-METHYLTRANSFERASE"/>
    <property type="match status" value="1"/>
</dbReference>
<reference evidence="3 4" key="1">
    <citation type="submission" date="2024-09" db="EMBL/GenBank/DDBJ databases">
        <authorList>
            <person name="Sun Q."/>
            <person name="Mori K."/>
        </authorList>
    </citation>
    <scope>NUCLEOTIDE SEQUENCE [LARGE SCALE GENOMIC DNA]</scope>
    <source>
        <strain evidence="3 4">KCTC 23315</strain>
    </source>
</reference>
<dbReference type="InterPro" id="IPR016718">
    <property type="entry name" value="rRNA_m1G-MeTrfase_A_prd"/>
</dbReference>
<accession>A0ABV6BHI5</accession>
<dbReference type="PIRSF" id="PIRSF018249">
    <property type="entry name" value="MyrA_prd"/>
    <property type="match status" value="1"/>
</dbReference>
<feature type="domain" description="Methyltransferase" evidence="1">
    <location>
        <begin position="93"/>
        <end position="175"/>
    </location>
</feature>
<dbReference type="PANTHER" id="PTHR42912">
    <property type="entry name" value="METHYLTRANSFERASE"/>
    <property type="match status" value="1"/>
</dbReference>
<dbReference type="RefSeq" id="WP_377247912.1">
    <property type="nucleotide sequence ID" value="NZ_JBHLXP010000005.1"/>
</dbReference>
<dbReference type="GO" id="GO:0052911">
    <property type="term" value="F:23S rRNA (guanine(745)-N(1))-methyltransferase activity"/>
    <property type="evidence" value="ECO:0007669"/>
    <property type="project" value="UniProtKB-EC"/>
</dbReference>
<proteinExistence type="predicted"/>
<keyword evidence="3" id="KW-0808">Transferase</keyword>
<comment type="caution">
    <text evidence="3">The sequence shown here is derived from an EMBL/GenBank/DDBJ whole genome shotgun (WGS) entry which is preliminary data.</text>
</comment>
<dbReference type="Gene3D" id="3.40.50.150">
    <property type="entry name" value="Vaccinia Virus protein VP39"/>
    <property type="match status" value="1"/>
</dbReference>
<gene>
    <name evidence="3" type="primary">rlmA</name>
    <name evidence="3" type="ORF">ACFFJP_18690</name>
</gene>
<evidence type="ECO:0000259" key="1">
    <source>
        <dbReference type="Pfam" id="PF13649"/>
    </source>
</evidence>
<dbReference type="Pfam" id="PF21302">
    <property type="entry name" value="Zn_ribbon_RlmA"/>
    <property type="match status" value="1"/>
</dbReference>
<feature type="domain" description="23S rRNA (guanine(745)-N(1))-methyltransferase N-terminal" evidence="2">
    <location>
        <begin position="2"/>
        <end position="44"/>
    </location>
</feature>
<protein>
    <submittedName>
        <fullName evidence="3">23S rRNA (Guanine(745)-N(1))-methyltransferase</fullName>
        <ecNumber evidence="3">2.1.1.187</ecNumber>
    </submittedName>
</protein>